<dbReference type="PANTHER" id="PTHR30003:SF0">
    <property type="entry name" value="GLYCOLATE PERMEASE GLCA-RELATED"/>
    <property type="match status" value="1"/>
</dbReference>
<dbReference type="PANTHER" id="PTHR30003">
    <property type="entry name" value="L-LACTATE PERMEASE"/>
    <property type="match status" value="1"/>
</dbReference>
<feature type="transmembrane region" description="Helical" evidence="8">
    <location>
        <begin position="49"/>
        <end position="67"/>
    </location>
</feature>
<comment type="subcellular location">
    <subcellularLocation>
        <location evidence="8">Cell inner membrane</location>
        <topology evidence="8">Multi-pass membrane protein</topology>
    </subcellularLocation>
    <subcellularLocation>
        <location evidence="1">Cell membrane</location>
        <topology evidence="1">Multi-pass membrane protein</topology>
    </subcellularLocation>
</comment>
<protein>
    <recommendedName>
        <fullName evidence="8">L-lactate permease</fullName>
    </recommendedName>
</protein>
<keyword evidence="8" id="KW-0997">Cell inner membrane</keyword>
<dbReference type="Pfam" id="PF02652">
    <property type="entry name" value="Lactate_perm"/>
    <property type="match status" value="1"/>
</dbReference>
<comment type="caution">
    <text evidence="9">The sequence shown here is derived from an EMBL/GenBank/DDBJ whole genome shotgun (WGS) entry which is preliminary data.</text>
</comment>
<organism evidence="9 10">
    <name type="scientific">Sutterella seckii</name>
    <dbReference type="NCBI Taxonomy" id="1944635"/>
    <lineage>
        <taxon>Bacteria</taxon>
        <taxon>Pseudomonadati</taxon>
        <taxon>Pseudomonadota</taxon>
        <taxon>Betaproteobacteria</taxon>
        <taxon>Burkholderiales</taxon>
        <taxon>Sutterellaceae</taxon>
        <taxon>Sutterella</taxon>
    </lineage>
</organism>
<name>A0A6I1EHU6_9BURK</name>
<feature type="transmembrane region" description="Helical" evidence="8">
    <location>
        <begin position="20"/>
        <end position="42"/>
    </location>
</feature>
<evidence type="ECO:0000256" key="4">
    <source>
        <dbReference type="ARBA" id="ARBA00022475"/>
    </source>
</evidence>
<dbReference type="AlphaFoldDB" id="A0A6I1EHU6"/>
<accession>A0A6I1EHU6</accession>
<evidence type="ECO:0000256" key="2">
    <source>
        <dbReference type="ARBA" id="ARBA00010100"/>
    </source>
</evidence>
<dbReference type="EMBL" id="WEHX01000205">
    <property type="protein sequence ID" value="KAB7650562.1"/>
    <property type="molecule type" value="Genomic_DNA"/>
</dbReference>
<evidence type="ECO:0000313" key="10">
    <source>
        <dbReference type="Proteomes" id="UP000430564"/>
    </source>
</evidence>
<keyword evidence="4" id="KW-1003">Cell membrane</keyword>
<evidence type="ECO:0000256" key="5">
    <source>
        <dbReference type="ARBA" id="ARBA00022692"/>
    </source>
</evidence>
<dbReference type="Proteomes" id="UP000430564">
    <property type="component" value="Unassembled WGS sequence"/>
</dbReference>
<proteinExistence type="inferred from homology"/>
<comment type="similarity">
    <text evidence="2 8">Belongs to the lactate permease family.</text>
</comment>
<evidence type="ECO:0000256" key="1">
    <source>
        <dbReference type="ARBA" id="ARBA00004651"/>
    </source>
</evidence>
<feature type="transmembrane region" description="Helical" evidence="8">
    <location>
        <begin position="115"/>
        <end position="134"/>
    </location>
</feature>
<evidence type="ECO:0000256" key="8">
    <source>
        <dbReference type="RuleBase" id="RU365092"/>
    </source>
</evidence>
<comment type="caution">
    <text evidence="8">Lacks conserved residue(s) required for the propagation of feature annotation.</text>
</comment>
<comment type="function">
    <text evidence="8">Uptake of L-lactate across the membrane. Can also transport D-lactate and glycolate.</text>
</comment>
<feature type="transmembrane region" description="Helical" evidence="8">
    <location>
        <begin position="168"/>
        <end position="186"/>
    </location>
</feature>
<reference evidence="9 10" key="1">
    <citation type="submission" date="2019-10" db="EMBL/GenBank/DDBJ databases">
        <title>Genome diversity of Sutterella seckii.</title>
        <authorList>
            <person name="Chaplin A.V."/>
            <person name="Sokolova S.R."/>
            <person name="Mosin K.A."/>
            <person name="Ivanova E.L."/>
            <person name="Kochetkova T.O."/>
            <person name="Goltsov A.Y."/>
            <person name="Trofimov D.Y."/>
            <person name="Efimov B.A."/>
        </authorList>
    </citation>
    <scope>NUCLEOTIDE SEQUENCE [LARGE SCALE GENOMIC DNA]</scope>
    <source>
        <strain evidence="9 10">ASD393</strain>
    </source>
</reference>
<dbReference type="GO" id="GO:0015295">
    <property type="term" value="F:solute:proton symporter activity"/>
    <property type="evidence" value="ECO:0007669"/>
    <property type="project" value="TreeGrafter"/>
</dbReference>
<keyword evidence="6 8" id="KW-1133">Transmembrane helix</keyword>
<keyword evidence="7 8" id="KW-0472">Membrane</keyword>
<dbReference type="OrthoDB" id="9761056at2"/>
<keyword evidence="5 8" id="KW-0812">Transmembrane</keyword>
<evidence type="ECO:0000256" key="7">
    <source>
        <dbReference type="ARBA" id="ARBA00023136"/>
    </source>
</evidence>
<gene>
    <name evidence="9" type="ORF">GBM95_11835</name>
</gene>
<evidence type="ECO:0000313" key="9">
    <source>
        <dbReference type="EMBL" id="KAB7650562.1"/>
    </source>
</evidence>
<feature type="transmembrane region" description="Helical" evidence="8">
    <location>
        <begin position="73"/>
        <end position="94"/>
    </location>
</feature>
<dbReference type="RefSeq" id="WP_152159271.1">
    <property type="nucleotide sequence ID" value="NZ_WEHX01000205.1"/>
</dbReference>
<feature type="transmembrane region" description="Helical" evidence="8">
    <location>
        <begin position="206"/>
        <end position="228"/>
    </location>
</feature>
<evidence type="ECO:0000256" key="3">
    <source>
        <dbReference type="ARBA" id="ARBA00022448"/>
    </source>
</evidence>
<dbReference type="GO" id="GO:0015129">
    <property type="term" value="F:lactate transmembrane transporter activity"/>
    <property type="evidence" value="ECO:0007669"/>
    <property type="project" value="UniProtKB-UniRule"/>
</dbReference>
<evidence type="ECO:0000256" key="6">
    <source>
        <dbReference type="ARBA" id="ARBA00022989"/>
    </source>
</evidence>
<keyword evidence="3 8" id="KW-0813">Transport</keyword>
<sequence length="242" mass="25492">MIMLADLTSLSVTDLSSTVILQLAVFNFLLPVAMVSIVGGGLGAVKGILSLLIGIGITTTIPQYLTARLLGPQLVAFAGSLTSLVYLLLWLRIFEHKTPGEHRRFGKEKEATHELGFLRAGSIYLVMFVLILAANPLFPKISGELAAVATPLSFTLDDGRVLTAKIDWIATPGVLILISTILGGLIQGAGPRIMGEAFARTAKQLAPAGVAICGIVAMATVMDVSGLIEKTAEPLIINICTK</sequence>
<dbReference type="GO" id="GO:0005886">
    <property type="term" value="C:plasma membrane"/>
    <property type="evidence" value="ECO:0007669"/>
    <property type="project" value="UniProtKB-SubCell"/>
</dbReference>
<dbReference type="InterPro" id="IPR003804">
    <property type="entry name" value="Lactate_perm"/>
</dbReference>